<keyword evidence="3" id="KW-0547">Nucleotide-binding</keyword>
<dbReference type="OrthoDB" id="6500128at2759"/>
<dbReference type="SUPFAM" id="SSF52540">
    <property type="entry name" value="P-loop containing nucleoside triphosphate hydrolases"/>
    <property type="match status" value="1"/>
</dbReference>
<dbReference type="Proteomes" id="UP000740883">
    <property type="component" value="Unassembled WGS sequence"/>
</dbReference>
<keyword evidence="5 8" id="KW-1133">Transmembrane helix</keyword>
<dbReference type="InterPro" id="IPR011527">
    <property type="entry name" value="ABC1_TM_dom"/>
</dbReference>
<keyword evidence="4" id="KW-0067">ATP-binding</keyword>
<evidence type="ECO:0000313" key="11">
    <source>
        <dbReference type="Proteomes" id="UP000740883"/>
    </source>
</evidence>
<dbReference type="Gene3D" id="3.40.50.300">
    <property type="entry name" value="P-loop containing nucleotide triphosphate hydrolases"/>
    <property type="match status" value="1"/>
</dbReference>
<dbReference type="Gene3D" id="1.20.1560.10">
    <property type="entry name" value="ABC transporter type 1, transmembrane domain"/>
    <property type="match status" value="1"/>
</dbReference>
<name>A0A9P6KYP4_9MICR</name>
<dbReference type="InterPro" id="IPR039421">
    <property type="entry name" value="Type_1_exporter"/>
</dbReference>
<feature type="transmembrane region" description="Helical" evidence="8">
    <location>
        <begin position="141"/>
        <end position="160"/>
    </location>
</feature>
<comment type="caution">
    <text evidence="10">The sequence shown here is derived from an EMBL/GenBank/DDBJ whole genome shotgun (WGS) entry which is preliminary data.</text>
</comment>
<comment type="subcellular location">
    <subcellularLocation>
        <location evidence="1">Membrane</location>
        <topology evidence="1">Multi-pass membrane protein</topology>
    </subcellularLocation>
</comment>
<dbReference type="PANTHER" id="PTHR24221">
    <property type="entry name" value="ATP-BINDING CASSETTE SUB-FAMILY B"/>
    <property type="match status" value="1"/>
</dbReference>
<dbReference type="InterPro" id="IPR036640">
    <property type="entry name" value="ABC1_TM_sf"/>
</dbReference>
<feature type="domain" description="ABC transporter" evidence="9">
    <location>
        <begin position="347"/>
        <end position="572"/>
    </location>
</feature>
<evidence type="ECO:0000256" key="8">
    <source>
        <dbReference type="SAM" id="Phobius"/>
    </source>
</evidence>
<keyword evidence="11" id="KW-1185">Reference proteome</keyword>
<dbReference type="InterPro" id="IPR027417">
    <property type="entry name" value="P-loop_NTPase"/>
</dbReference>
<feature type="transmembrane region" description="Helical" evidence="8">
    <location>
        <begin position="25"/>
        <end position="48"/>
    </location>
</feature>
<proteinExistence type="inferred from homology"/>
<dbReference type="GO" id="GO:0005524">
    <property type="term" value="F:ATP binding"/>
    <property type="evidence" value="ECO:0007669"/>
    <property type="project" value="UniProtKB-KW"/>
</dbReference>
<dbReference type="AlphaFoldDB" id="A0A9P6KYP4"/>
<dbReference type="GO" id="GO:0016020">
    <property type="term" value="C:membrane"/>
    <property type="evidence" value="ECO:0007669"/>
    <property type="project" value="UniProtKB-SubCell"/>
</dbReference>
<evidence type="ECO:0000313" key="10">
    <source>
        <dbReference type="EMBL" id="KAF9762644.1"/>
    </source>
</evidence>
<evidence type="ECO:0000256" key="3">
    <source>
        <dbReference type="ARBA" id="ARBA00022741"/>
    </source>
</evidence>
<keyword evidence="6 8" id="KW-0472">Membrane</keyword>
<evidence type="ECO:0000256" key="7">
    <source>
        <dbReference type="ARBA" id="ARBA00024363"/>
    </source>
</evidence>
<organism evidence="10 11">
    <name type="scientific">Nosema granulosis</name>
    <dbReference type="NCBI Taxonomy" id="83296"/>
    <lineage>
        <taxon>Eukaryota</taxon>
        <taxon>Fungi</taxon>
        <taxon>Fungi incertae sedis</taxon>
        <taxon>Microsporidia</taxon>
        <taxon>Nosematidae</taxon>
        <taxon>Nosema</taxon>
    </lineage>
</organism>
<evidence type="ECO:0000256" key="5">
    <source>
        <dbReference type="ARBA" id="ARBA00022989"/>
    </source>
</evidence>
<evidence type="ECO:0000256" key="2">
    <source>
        <dbReference type="ARBA" id="ARBA00022692"/>
    </source>
</evidence>
<reference evidence="10 11" key="1">
    <citation type="journal article" date="2020" name="Genome Biol. Evol.">
        <title>Comparative genomics of strictly vertically transmitted, feminizing microsporidia endosymbionts of amphipod crustaceans.</title>
        <authorList>
            <person name="Cormier A."/>
            <person name="Chebbi M.A."/>
            <person name="Giraud I."/>
            <person name="Wattier R."/>
            <person name="Teixeira M."/>
            <person name="Gilbert C."/>
            <person name="Rigaud T."/>
            <person name="Cordaux R."/>
        </authorList>
    </citation>
    <scope>NUCLEOTIDE SEQUENCE [LARGE SCALE GENOMIC DNA]</scope>
    <source>
        <strain evidence="10 11">Ou3-Ou53</strain>
    </source>
</reference>
<feature type="transmembrane region" description="Helical" evidence="8">
    <location>
        <begin position="79"/>
        <end position="96"/>
    </location>
</feature>
<protein>
    <submittedName>
        <fullName evidence="10">Iron-sulfur clusters transporter atm1, mitochondrial</fullName>
    </submittedName>
</protein>
<dbReference type="InterPro" id="IPR003439">
    <property type="entry name" value="ABC_transporter-like_ATP-bd"/>
</dbReference>
<evidence type="ECO:0000256" key="1">
    <source>
        <dbReference type="ARBA" id="ARBA00004141"/>
    </source>
</evidence>
<evidence type="ECO:0000259" key="9">
    <source>
        <dbReference type="PROSITE" id="PS50893"/>
    </source>
</evidence>
<comment type="similarity">
    <text evidence="7">Belongs to the ABC transporter superfamily. ABCB family. Heavy Metal importer (TC 3.A.1.210) subfamily.</text>
</comment>
<dbReference type="PROSITE" id="PS50893">
    <property type="entry name" value="ABC_TRANSPORTER_2"/>
    <property type="match status" value="1"/>
</dbReference>
<accession>A0A9P6KYP4</accession>
<dbReference type="GO" id="GO:0140359">
    <property type="term" value="F:ABC-type transporter activity"/>
    <property type="evidence" value="ECO:0007669"/>
    <property type="project" value="InterPro"/>
</dbReference>
<keyword evidence="2 8" id="KW-0812">Transmembrane</keyword>
<dbReference type="InterPro" id="IPR003593">
    <property type="entry name" value="AAA+_ATPase"/>
</dbReference>
<dbReference type="PANTHER" id="PTHR24221:SF654">
    <property type="entry name" value="ATP-BINDING CASSETTE SUB-FAMILY B MEMBER 6"/>
    <property type="match status" value="1"/>
</dbReference>
<dbReference type="Pfam" id="PF00664">
    <property type="entry name" value="ABC_membrane"/>
    <property type="match status" value="1"/>
</dbReference>
<feature type="transmembrane region" description="Helical" evidence="8">
    <location>
        <begin position="172"/>
        <end position="191"/>
    </location>
</feature>
<dbReference type="SUPFAM" id="SSF90123">
    <property type="entry name" value="ABC transporter transmembrane region"/>
    <property type="match status" value="1"/>
</dbReference>
<dbReference type="GO" id="GO:0016887">
    <property type="term" value="F:ATP hydrolysis activity"/>
    <property type="evidence" value="ECO:0007669"/>
    <property type="project" value="InterPro"/>
</dbReference>
<sequence length="573" mass="66213">MKSQEKIRYFAVFIETMKYIAKNPLFKIAIIPIAVLNYLSASFAVYVLKMISAIEIWLIAEEKPYSAEYLFLRYMYTPLIHYTLLLALDLLVAFFIQNVIRLSFNKFTDEYLKVCYESYHRLGSGQIHSLIERRTEAIKSVLRLFLAKIFHNLIYTFVAYKTILREVDHQAFYAHIALFVIFLVSTHYILVVRNMYRLKYNLAYNKASNRTYGILVNYDVIKAYNNDALELKKLDKNLDEVETRSLIFEILGSFLTYVQKNAVVIPNGYIIYLALTGKYFHKLSDKNGFVLYNKLYCSIKNSIGFIREDVLSITQYLTDIGDSKVINALKDEDNSGSLIVQTFKNEIVLKNLTAYVEEQKIFTIDEVTIKKGEKVAIVGKNGTGKSTLLNIILRLRDYEGNAYIDSIEMREISKTHQRSMISYIPQNPSVFEGSVLDNLRYACPNTDEQKIMAICEEFRTHELFAGLKDGYQTEVGESGKYLSGGQKQKLSFMRAVLKDGDIFLFDEPTSNLDVQAEEEVLNHLFSKLQAKTALVILHNPIYLSKFDKILGIYNGEVKVYEKYSEFVKSEHLY</sequence>
<gene>
    <name evidence="10" type="primary">fes-4</name>
    <name evidence="10" type="ORF">NGRA_1870</name>
</gene>
<dbReference type="SMART" id="SM00382">
    <property type="entry name" value="AAA"/>
    <property type="match status" value="1"/>
</dbReference>
<evidence type="ECO:0000256" key="4">
    <source>
        <dbReference type="ARBA" id="ARBA00022840"/>
    </source>
</evidence>
<evidence type="ECO:0000256" key="6">
    <source>
        <dbReference type="ARBA" id="ARBA00023136"/>
    </source>
</evidence>
<dbReference type="EMBL" id="SBJO01000149">
    <property type="protein sequence ID" value="KAF9762644.1"/>
    <property type="molecule type" value="Genomic_DNA"/>
</dbReference>
<dbReference type="Pfam" id="PF00005">
    <property type="entry name" value="ABC_tran"/>
    <property type="match status" value="1"/>
</dbReference>